<proteinExistence type="predicted"/>
<keyword evidence="4" id="KW-1185">Reference proteome</keyword>
<feature type="transmembrane region" description="Helical" evidence="1">
    <location>
        <begin position="12"/>
        <end position="34"/>
    </location>
</feature>
<evidence type="ECO:0000313" key="4">
    <source>
        <dbReference type="Proteomes" id="UP001549110"/>
    </source>
</evidence>
<gene>
    <name evidence="3" type="ORF">ABID41_002107</name>
</gene>
<evidence type="ECO:0000259" key="2">
    <source>
        <dbReference type="Pfam" id="PF06904"/>
    </source>
</evidence>
<evidence type="ECO:0000256" key="1">
    <source>
        <dbReference type="SAM" id="Phobius"/>
    </source>
</evidence>
<evidence type="ECO:0000313" key="3">
    <source>
        <dbReference type="EMBL" id="MET3527012.1"/>
    </source>
</evidence>
<protein>
    <recommendedName>
        <fullName evidence="2">Extensin-like C-terminal domain-containing protein</fullName>
    </recommendedName>
</protein>
<name>A0ABV2EJX9_9CAUL</name>
<accession>A0ABV2EJX9</accession>
<sequence length="242" mass="26785">MKWLRPGRGWVWAGAAWASLAHLMLVGAALVWWADLAAPPQDLPWKPLRLAQVPGLATDYKFARAAKSPVACRLILRDGGVRFDESPPVIEGRCWQLDAVRLRGGVTPLAPAGPVMTCRQALAYAFWDRHGLQPAARALLGAQVTRVEHVGTYACRNLYGREDTPRSEHAFANALDVGGFRMSDGRRLRILDDFHGEGPEGLFLRAARDSACRWFRVTLSPDYNAAHATHLHLDSGPYRACR</sequence>
<dbReference type="Pfam" id="PF06904">
    <property type="entry name" value="Extensin-like_C"/>
    <property type="match status" value="1"/>
</dbReference>
<dbReference type="Proteomes" id="UP001549110">
    <property type="component" value="Unassembled WGS sequence"/>
</dbReference>
<dbReference type="EMBL" id="JBEPLU010000001">
    <property type="protein sequence ID" value="MET3527012.1"/>
    <property type="molecule type" value="Genomic_DNA"/>
</dbReference>
<reference evidence="3 4" key="1">
    <citation type="submission" date="2024-06" db="EMBL/GenBank/DDBJ databases">
        <title>Genomic Encyclopedia of Type Strains, Phase IV (KMG-IV): sequencing the most valuable type-strain genomes for metagenomic binning, comparative biology and taxonomic classification.</title>
        <authorList>
            <person name="Goeker M."/>
        </authorList>
    </citation>
    <scope>NUCLEOTIDE SEQUENCE [LARGE SCALE GENOMIC DNA]</scope>
    <source>
        <strain evidence="3 4">DSM 17809</strain>
    </source>
</reference>
<dbReference type="InterPro" id="IPR009683">
    <property type="entry name" value="Extensin-like_C"/>
</dbReference>
<organism evidence="3 4">
    <name type="scientific">Phenylobacterium koreense</name>
    <dbReference type="NCBI Taxonomy" id="266125"/>
    <lineage>
        <taxon>Bacteria</taxon>
        <taxon>Pseudomonadati</taxon>
        <taxon>Pseudomonadota</taxon>
        <taxon>Alphaproteobacteria</taxon>
        <taxon>Caulobacterales</taxon>
        <taxon>Caulobacteraceae</taxon>
        <taxon>Phenylobacterium</taxon>
    </lineage>
</organism>
<keyword evidence="1" id="KW-0812">Transmembrane</keyword>
<dbReference type="RefSeq" id="WP_354297564.1">
    <property type="nucleotide sequence ID" value="NZ_JBEPLU010000001.1"/>
</dbReference>
<comment type="caution">
    <text evidence="3">The sequence shown here is derived from an EMBL/GenBank/DDBJ whole genome shotgun (WGS) entry which is preliminary data.</text>
</comment>
<keyword evidence="1" id="KW-0472">Membrane</keyword>
<feature type="domain" description="Extensin-like C-terminal" evidence="2">
    <location>
        <begin position="71"/>
        <end position="242"/>
    </location>
</feature>
<keyword evidence="1" id="KW-1133">Transmembrane helix</keyword>